<evidence type="ECO:0000256" key="8">
    <source>
        <dbReference type="ARBA" id="ARBA00023273"/>
    </source>
</evidence>
<evidence type="ECO:0000256" key="2">
    <source>
        <dbReference type="ARBA" id="ARBA00004245"/>
    </source>
</evidence>
<keyword evidence="7" id="KW-0206">Cytoskeleton</keyword>
<dbReference type="PANTHER" id="PTHR14885:SF3">
    <property type="entry name" value="CILIA- AND FLAGELLA-ASSOCIATED PROTEIN 44"/>
    <property type="match status" value="1"/>
</dbReference>
<dbReference type="AlphaFoldDB" id="A0A9Q1G4S0"/>
<keyword evidence="12" id="KW-1185">Reference proteome</keyword>
<comment type="subcellular location">
    <subcellularLocation>
        <location evidence="1">Cell projection</location>
        <location evidence="1">Cilium</location>
    </subcellularLocation>
    <subcellularLocation>
        <location evidence="2">Cytoplasm</location>
        <location evidence="2">Cytoskeleton</location>
    </subcellularLocation>
</comment>
<feature type="compositionally biased region" description="Basic and acidic residues" evidence="10">
    <location>
        <begin position="210"/>
        <end position="226"/>
    </location>
</feature>
<dbReference type="PANTHER" id="PTHR14885">
    <property type="entry name" value="CILIA- AND FLAGELLA-ASSOCIATED PROTEIN 43-RELATED"/>
    <property type="match status" value="1"/>
</dbReference>
<feature type="compositionally biased region" description="Basic and acidic residues" evidence="10">
    <location>
        <begin position="161"/>
        <end position="170"/>
    </location>
</feature>
<comment type="caution">
    <text evidence="11">The sequence shown here is derived from an EMBL/GenBank/DDBJ whole genome shotgun (WGS) entry which is preliminary data.</text>
</comment>
<evidence type="ECO:0000256" key="3">
    <source>
        <dbReference type="ARBA" id="ARBA00022490"/>
    </source>
</evidence>
<evidence type="ECO:0000256" key="9">
    <source>
        <dbReference type="SAM" id="Coils"/>
    </source>
</evidence>
<evidence type="ECO:0000256" key="4">
    <source>
        <dbReference type="ARBA" id="ARBA00022574"/>
    </source>
</evidence>
<feature type="region of interest" description="Disordered" evidence="10">
    <location>
        <begin position="150"/>
        <end position="239"/>
    </location>
</feature>
<gene>
    <name evidence="11" type="ORF">SKAU_G00060370</name>
</gene>
<evidence type="ECO:0000256" key="6">
    <source>
        <dbReference type="ARBA" id="ARBA00023054"/>
    </source>
</evidence>
<reference evidence="11" key="1">
    <citation type="journal article" date="2023" name="Science">
        <title>Genome structures resolve the early diversification of teleost fishes.</title>
        <authorList>
            <person name="Parey E."/>
            <person name="Louis A."/>
            <person name="Montfort J."/>
            <person name="Bouchez O."/>
            <person name="Roques C."/>
            <person name="Iampietro C."/>
            <person name="Lluch J."/>
            <person name="Castinel A."/>
            <person name="Donnadieu C."/>
            <person name="Desvignes T."/>
            <person name="Floi Bucao C."/>
            <person name="Jouanno E."/>
            <person name="Wen M."/>
            <person name="Mejri S."/>
            <person name="Dirks R."/>
            <person name="Jansen H."/>
            <person name="Henkel C."/>
            <person name="Chen W.J."/>
            <person name="Zahm M."/>
            <person name="Cabau C."/>
            <person name="Klopp C."/>
            <person name="Thompson A.W."/>
            <person name="Robinson-Rechavi M."/>
            <person name="Braasch I."/>
            <person name="Lecointre G."/>
            <person name="Bobe J."/>
            <person name="Postlethwait J.H."/>
            <person name="Berthelot C."/>
            <person name="Roest Crollius H."/>
            <person name="Guiguen Y."/>
        </authorList>
    </citation>
    <scope>NUCLEOTIDE SEQUENCE</scope>
    <source>
        <strain evidence="11">WJC10195</strain>
    </source>
</reference>
<evidence type="ECO:0000256" key="1">
    <source>
        <dbReference type="ARBA" id="ARBA00004138"/>
    </source>
</evidence>
<dbReference type="EMBL" id="JAINUF010000002">
    <property type="protein sequence ID" value="KAJ8375457.1"/>
    <property type="molecule type" value="Genomic_DNA"/>
</dbReference>
<keyword evidence="5" id="KW-0677">Repeat</keyword>
<dbReference type="Proteomes" id="UP001152622">
    <property type="component" value="Chromosome 2"/>
</dbReference>
<evidence type="ECO:0000256" key="10">
    <source>
        <dbReference type="SAM" id="MobiDB-lite"/>
    </source>
</evidence>
<organism evidence="11 12">
    <name type="scientific">Synaphobranchus kaupii</name>
    <name type="common">Kaup's arrowtooth eel</name>
    <dbReference type="NCBI Taxonomy" id="118154"/>
    <lineage>
        <taxon>Eukaryota</taxon>
        <taxon>Metazoa</taxon>
        <taxon>Chordata</taxon>
        <taxon>Craniata</taxon>
        <taxon>Vertebrata</taxon>
        <taxon>Euteleostomi</taxon>
        <taxon>Actinopterygii</taxon>
        <taxon>Neopterygii</taxon>
        <taxon>Teleostei</taxon>
        <taxon>Anguilliformes</taxon>
        <taxon>Synaphobranchidae</taxon>
        <taxon>Synaphobranchus</taxon>
    </lineage>
</organism>
<dbReference type="OrthoDB" id="1935234at2759"/>
<dbReference type="GO" id="GO:0005929">
    <property type="term" value="C:cilium"/>
    <property type="evidence" value="ECO:0007669"/>
    <property type="project" value="UniProtKB-SubCell"/>
</dbReference>
<evidence type="ECO:0000256" key="7">
    <source>
        <dbReference type="ARBA" id="ARBA00023212"/>
    </source>
</evidence>
<proteinExistence type="predicted"/>
<keyword evidence="4" id="KW-0853">WD repeat</keyword>
<dbReference type="GO" id="GO:0005856">
    <property type="term" value="C:cytoskeleton"/>
    <property type="evidence" value="ECO:0007669"/>
    <property type="project" value="UniProtKB-SubCell"/>
</dbReference>
<evidence type="ECO:0000256" key="5">
    <source>
        <dbReference type="ARBA" id="ARBA00022737"/>
    </source>
</evidence>
<protein>
    <submittedName>
        <fullName evidence="11">Uncharacterized protein</fullName>
    </submittedName>
</protein>
<feature type="compositionally biased region" description="Basic and acidic residues" evidence="10">
    <location>
        <begin position="179"/>
        <end position="190"/>
    </location>
</feature>
<evidence type="ECO:0000313" key="12">
    <source>
        <dbReference type="Proteomes" id="UP001152622"/>
    </source>
</evidence>
<evidence type="ECO:0000313" key="11">
    <source>
        <dbReference type="EMBL" id="KAJ8375457.1"/>
    </source>
</evidence>
<accession>A0A9Q1G4S0</accession>
<name>A0A9Q1G4S0_SYNKA</name>
<feature type="coiled-coil region" evidence="9">
    <location>
        <begin position="18"/>
        <end position="49"/>
    </location>
</feature>
<sequence length="239" mass="28206">MEKVVPDILDSSAYSIETAKQRTELDRMRREAEQRKEERRRKLVELQSQFKQLLHCNQSLPEHIRLQQTELELDPRFREEAEQLTDLQIQEVWKELAWEAEWHRVALKKLQERFWESLESDIITVVACESEHKISTYRLLPLSQRFLQLQKGGQSGRPRQCKKELSKENDMSSGGQDSSLDRAERQREDEIFSEDESQEHVGVPGGKGGHTADRLQKAAEKAERMKAKIKRRRQEWTDL</sequence>
<keyword evidence="3" id="KW-0963">Cytoplasm</keyword>
<keyword evidence="6 9" id="KW-0175">Coiled coil</keyword>
<keyword evidence="8" id="KW-0966">Cell projection</keyword>